<dbReference type="InterPro" id="IPR018170">
    <property type="entry name" value="Aldo/ket_reductase_CS"/>
</dbReference>
<feature type="site" description="Lowers pKa of active site Tyr" evidence="6">
    <location>
        <position position="59"/>
    </location>
</feature>
<feature type="active site" description="Proton donor" evidence="4">
    <location>
        <position position="36"/>
    </location>
</feature>
<dbReference type="PANTHER" id="PTHR43827">
    <property type="entry name" value="2,5-DIKETO-D-GLUCONIC ACID REDUCTASE"/>
    <property type="match status" value="1"/>
</dbReference>
<name>A0AAD7UE40_9STRA</name>
<accession>A0AAD7UE40</accession>
<evidence type="ECO:0000256" key="4">
    <source>
        <dbReference type="PIRSR" id="PIRSR000097-1"/>
    </source>
</evidence>
<reference evidence="8" key="1">
    <citation type="submission" date="2023-01" db="EMBL/GenBank/DDBJ databases">
        <title>Metagenome sequencing of chrysophaentin producing Chrysophaeum taylorii.</title>
        <authorList>
            <person name="Davison J."/>
            <person name="Bewley C."/>
        </authorList>
    </citation>
    <scope>NUCLEOTIDE SEQUENCE</scope>
    <source>
        <strain evidence="8">NIES-1699</strain>
    </source>
</reference>
<dbReference type="EMBL" id="JAQMWT010000362">
    <property type="protein sequence ID" value="KAJ8602967.1"/>
    <property type="molecule type" value="Genomic_DNA"/>
</dbReference>
<comment type="similarity">
    <text evidence="1">Belongs to the aldo/keto reductase family.</text>
</comment>
<dbReference type="PROSITE" id="PS00062">
    <property type="entry name" value="ALDOKETO_REDUCTASE_2"/>
    <property type="match status" value="1"/>
</dbReference>
<dbReference type="GO" id="GO:0016616">
    <property type="term" value="F:oxidoreductase activity, acting on the CH-OH group of donors, NAD or NADP as acceptor"/>
    <property type="evidence" value="ECO:0007669"/>
    <property type="project" value="UniProtKB-ARBA"/>
</dbReference>
<dbReference type="InterPro" id="IPR036812">
    <property type="entry name" value="NAD(P)_OxRdtase_dom_sf"/>
</dbReference>
<protein>
    <recommendedName>
        <fullName evidence="7">NADP-dependent oxidoreductase domain-containing protein</fullName>
    </recommendedName>
</protein>
<proteinExistence type="inferred from homology"/>
<evidence type="ECO:0000259" key="7">
    <source>
        <dbReference type="Pfam" id="PF00248"/>
    </source>
</evidence>
<keyword evidence="2" id="KW-0521">NADP</keyword>
<organism evidence="8 9">
    <name type="scientific">Chrysophaeum taylorii</name>
    <dbReference type="NCBI Taxonomy" id="2483200"/>
    <lineage>
        <taxon>Eukaryota</taxon>
        <taxon>Sar</taxon>
        <taxon>Stramenopiles</taxon>
        <taxon>Ochrophyta</taxon>
        <taxon>Pelagophyceae</taxon>
        <taxon>Pelagomonadales</taxon>
        <taxon>Pelagomonadaceae</taxon>
        <taxon>Chrysophaeum</taxon>
    </lineage>
</organism>
<gene>
    <name evidence="8" type="ORF">CTAYLR_001577</name>
</gene>
<dbReference type="Proteomes" id="UP001230188">
    <property type="component" value="Unassembled WGS sequence"/>
</dbReference>
<evidence type="ECO:0000256" key="6">
    <source>
        <dbReference type="PIRSR" id="PIRSR000097-3"/>
    </source>
</evidence>
<evidence type="ECO:0000256" key="5">
    <source>
        <dbReference type="PIRSR" id="PIRSR000097-2"/>
    </source>
</evidence>
<dbReference type="CDD" id="cd19071">
    <property type="entry name" value="AKR_AKR1-5-like"/>
    <property type="match status" value="1"/>
</dbReference>
<dbReference type="InterPro" id="IPR020471">
    <property type="entry name" value="AKR"/>
</dbReference>
<feature type="binding site" evidence="5">
    <location>
        <position position="92"/>
    </location>
    <ligand>
        <name>substrate</name>
    </ligand>
</feature>
<evidence type="ECO:0000313" key="9">
    <source>
        <dbReference type="Proteomes" id="UP001230188"/>
    </source>
</evidence>
<dbReference type="AlphaFoldDB" id="A0AAD7UE40"/>
<dbReference type="PIRSF" id="PIRSF000097">
    <property type="entry name" value="AKR"/>
    <property type="match status" value="1"/>
</dbReference>
<evidence type="ECO:0000256" key="2">
    <source>
        <dbReference type="ARBA" id="ARBA00022857"/>
    </source>
</evidence>
<evidence type="ECO:0000256" key="3">
    <source>
        <dbReference type="ARBA" id="ARBA00023002"/>
    </source>
</evidence>
<keyword evidence="3" id="KW-0560">Oxidoreductase</keyword>
<feature type="domain" description="NADP-dependent oxidoreductase" evidence="7">
    <location>
        <begin position="9"/>
        <end position="283"/>
    </location>
</feature>
<keyword evidence="9" id="KW-1185">Reference proteome</keyword>
<dbReference type="InterPro" id="IPR023210">
    <property type="entry name" value="NADP_OxRdtase_dom"/>
</dbReference>
<dbReference type="PRINTS" id="PR00069">
    <property type="entry name" value="ALDKETRDTASE"/>
</dbReference>
<dbReference type="Gene3D" id="3.20.20.100">
    <property type="entry name" value="NADP-dependent oxidoreductase domain"/>
    <property type="match status" value="1"/>
</dbReference>
<evidence type="ECO:0000313" key="8">
    <source>
        <dbReference type="EMBL" id="KAJ8602967.1"/>
    </source>
</evidence>
<dbReference type="SUPFAM" id="SSF51430">
    <property type="entry name" value="NAD(P)-linked oxidoreductase"/>
    <property type="match status" value="1"/>
</dbReference>
<dbReference type="PANTHER" id="PTHR43827:SF3">
    <property type="entry name" value="NADP-DEPENDENT OXIDOREDUCTASE DOMAIN-CONTAINING PROTEIN"/>
    <property type="match status" value="1"/>
</dbReference>
<comment type="caution">
    <text evidence="8">The sequence shown here is derived from an EMBL/GenBank/DDBJ whole genome shotgun (WGS) entry which is preliminary data.</text>
</comment>
<dbReference type="Pfam" id="PF00248">
    <property type="entry name" value="Aldo_ket_red"/>
    <property type="match status" value="1"/>
</dbReference>
<sequence length="304" mass="33724">MPMVGFGTYKLKESDKGVVSSALRAGYRLVDTAHVYAGGKMEGVVGKAIKNREVFVTTKHWRGFHGYDATRQCLAQSLGRLGVDAVDLYLMHWPGPGYSAMARSKNRSIESYFKKGHEDMASLRLETWRAMEDAYLSGKCRAIGVSNFTCDHLRKLLAWPDLRVRPTVNQIELHPYLQQRDLVFLCEKENVKLQAYASLGGQDSSAKDWAALGMPPLLDHPAVLAAAEAHGATPAAVLLRWALQHGYAIIPKSRSPDRIAHNAAALDRFDLSDAEMAALDALDLGGMNGRLTWRRDELRALDFE</sequence>
<evidence type="ECO:0000256" key="1">
    <source>
        <dbReference type="ARBA" id="ARBA00007905"/>
    </source>
</evidence>